<evidence type="ECO:0000259" key="4">
    <source>
        <dbReference type="PROSITE" id="PS50893"/>
    </source>
</evidence>
<dbReference type="InterPro" id="IPR032781">
    <property type="entry name" value="ABC_tran_Xtn"/>
</dbReference>
<dbReference type="PANTHER" id="PTHR42855:SF2">
    <property type="entry name" value="DRUG RESISTANCE ABC TRANSPORTER,ATP-BINDING PROTEIN"/>
    <property type="match status" value="1"/>
</dbReference>
<dbReference type="InterPro" id="IPR017871">
    <property type="entry name" value="ABC_transporter-like_CS"/>
</dbReference>
<keyword evidence="6" id="KW-1185">Reference proteome</keyword>
<evidence type="ECO:0000313" key="5">
    <source>
        <dbReference type="EMBL" id="MDT7829307.1"/>
    </source>
</evidence>
<dbReference type="PROSITE" id="PS50893">
    <property type="entry name" value="ABC_TRANSPORTER_2"/>
    <property type="match status" value="2"/>
</dbReference>
<dbReference type="InterPro" id="IPR003439">
    <property type="entry name" value="ABC_transporter-like_ATP-bd"/>
</dbReference>
<evidence type="ECO:0000256" key="2">
    <source>
        <dbReference type="ARBA" id="ARBA00022840"/>
    </source>
</evidence>
<accession>A0ABU3L773</accession>
<organism evidence="5 6">
    <name type="scientific">Pricia mediterranea</name>
    <dbReference type="NCBI Taxonomy" id="3076079"/>
    <lineage>
        <taxon>Bacteria</taxon>
        <taxon>Pseudomonadati</taxon>
        <taxon>Bacteroidota</taxon>
        <taxon>Flavobacteriia</taxon>
        <taxon>Flavobacteriales</taxon>
        <taxon>Flavobacteriaceae</taxon>
        <taxon>Pricia</taxon>
    </lineage>
</organism>
<keyword evidence="2 5" id="KW-0067">ATP-binding</keyword>
<dbReference type="PROSITE" id="PS00211">
    <property type="entry name" value="ABC_TRANSPORTER_1"/>
    <property type="match status" value="2"/>
</dbReference>
<feature type="coiled-coil region" evidence="3">
    <location>
        <begin position="567"/>
        <end position="636"/>
    </location>
</feature>
<dbReference type="Pfam" id="PF00005">
    <property type="entry name" value="ABC_tran"/>
    <property type="match status" value="2"/>
</dbReference>
<dbReference type="Gene3D" id="3.40.50.300">
    <property type="entry name" value="P-loop containing nucleotide triphosphate hydrolases"/>
    <property type="match status" value="2"/>
</dbReference>
<dbReference type="SMART" id="SM00382">
    <property type="entry name" value="AAA"/>
    <property type="match status" value="2"/>
</dbReference>
<keyword evidence="1" id="KW-0547">Nucleotide-binding</keyword>
<keyword evidence="3" id="KW-0175">Coiled coil</keyword>
<evidence type="ECO:0000256" key="3">
    <source>
        <dbReference type="SAM" id="Coils"/>
    </source>
</evidence>
<dbReference type="EMBL" id="JAVTTP010000001">
    <property type="protein sequence ID" value="MDT7829307.1"/>
    <property type="molecule type" value="Genomic_DNA"/>
</dbReference>
<protein>
    <submittedName>
        <fullName evidence="5">ABC-F family ATP-binding cassette domain-containing protein</fullName>
    </submittedName>
</protein>
<dbReference type="InterPro" id="IPR003593">
    <property type="entry name" value="AAA+_ATPase"/>
</dbReference>
<gene>
    <name evidence="5" type="ORF">RQM65_11570</name>
</gene>
<feature type="domain" description="ABC transporter" evidence="4">
    <location>
        <begin position="328"/>
        <end position="541"/>
    </location>
</feature>
<dbReference type="InterPro" id="IPR051309">
    <property type="entry name" value="ABCF_ATPase"/>
</dbReference>
<evidence type="ECO:0000313" key="6">
    <source>
        <dbReference type="Proteomes" id="UP001250656"/>
    </source>
</evidence>
<feature type="coiled-coil region" evidence="3">
    <location>
        <begin position="246"/>
        <end position="283"/>
    </location>
</feature>
<dbReference type="CDD" id="cd03221">
    <property type="entry name" value="ABCF_EF-3"/>
    <property type="match status" value="2"/>
</dbReference>
<feature type="domain" description="ABC transporter" evidence="4">
    <location>
        <begin position="2"/>
        <end position="260"/>
    </location>
</feature>
<comment type="caution">
    <text evidence="5">The sequence shown here is derived from an EMBL/GenBank/DDBJ whole genome shotgun (WGS) entry which is preliminary data.</text>
</comment>
<reference evidence="5 6" key="1">
    <citation type="submission" date="2023-09" db="EMBL/GenBank/DDBJ databases">
        <title>Novel taxa isolated from Blanes Bay.</title>
        <authorList>
            <person name="Rey-Velasco X."/>
            <person name="Lucena T."/>
        </authorList>
    </citation>
    <scope>NUCLEOTIDE SEQUENCE [LARGE SCALE GENOMIC DNA]</scope>
    <source>
        <strain evidence="5 6">S334</strain>
    </source>
</reference>
<dbReference type="RefSeq" id="WP_314015160.1">
    <property type="nucleotide sequence ID" value="NZ_JAVTTP010000001.1"/>
</dbReference>
<dbReference type="SUPFAM" id="SSF52540">
    <property type="entry name" value="P-loop containing nucleoside triphosphate hydrolases"/>
    <property type="match status" value="2"/>
</dbReference>
<evidence type="ECO:0000256" key="1">
    <source>
        <dbReference type="ARBA" id="ARBA00022741"/>
    </source>
</evidence>
<name>A0ABU3L773_9FLAO</name>
<dbReference type="InterPro" id="IPR027417">
    <property type="entry name" value="P-loop_NTPase"/>
</dbReference>
<dbReference type="PANTHER" id="PTHR42855">
    <property type="entry name" value="ABC TRANSPORTER ATP-BINDING SUBUNIT"/>
    <property type="match status" value="1"/>
</dbReference>
<proteinExistence type="predicted"/>
<sequence>MLNVHNLSVSFGGEYLFEEISFRLNGGDRVGLIGKNGAGKSTLLKLLAGDMSLDTGTIAKEKGIKIGFLRQDIDFEQGRTVLEESYQAFEEIKTLEAELERINHQLAERTDYESEGYNQLMIDLGDVTHRYEIIGGYNYQGETEKILLGLGFKREDFDKKTDTFSGGWRMRIELAKLLLQNNDVLLLDEPTNHLDIESILWLEQFLNGYAGAVVIVSHDKMFLDNVTNRTIEISLGRIYDYNKPYTEFLKLRAEIKEQQLNAQKNQEKEIQQAERLIEKFRAKSTKASMAQSLIKKLDRMERIEVDQDDNAVMNLRFPVSITPGKVVAEMEHLSKSYGKKEVLDDINLLLERDSKTAFVGQNGQGKSTLAKIMVGELDHAGKMKLGHNVQIGYFAQNQAEYLDGSKTVLDTMIDAATEKNRSKVRDILGSFLFSGDDVDKYVKVLSGGERNRLALAKMLLQPFNVLVMDEPTNHLDIQSKNVLKQALKNFDGTLIVVSHDRDFLQGLTDKVYEFRDKKIKEYLGDINYYLDQRKAADFRTIEKKQEEVRSKQEKKKGPTDYETQKKIKSLKNKVSSVESKVSRLEKEIAEIDHELLMDYDATIAKPGFFDTYQKKKKDLENLMHRWEELTEKLEGIES</sequence>
<dbReference type="Proteomes" id="UP001250656">
    <property type="component" value="Unassembled WGS sequence"/>
</dbReference>
<dbReference type="Pfam" id="PF12848">
    <property type="entry name" value="ABC_tran_Xtn"/>
    <property type="match status" value="1"/>
</dbReference>
<dbReference type="GO" id="GO:0005524">
    <property type="term" value="F:ATP binding"/>
    <property type="evidence" value="ECO:0007669"/>
    <property type="project" value="UniProtKB-KW"/>
</dbReference>